<keyword evidence="4 5" id="KW-0963">Cytoplasm</keyword>
<comment type="function">
    <text evidence="5">Modulates RecA activity.</text>
</comment>
<dbReference type="Gene3D" id="1.10.10.10">
    <property type="entry name" value="Winged helix-like DNA-binding domain superfamily/Winged helix DNA-binding domain"/>
    <property type="match status" value="1"/>
</dbReference>
<reference evidence="8 9" key="1">
    <citation type="submission" date="2020-09" db="EMBL/GenBank/DDBJ databases">
        <title>Isolation and identification of active actinomycetes.</title>
        <authorList>
            <person name="Li X."/>
        </authorList>
    </citation>
    <scope>NUCLEOTIDE SEQUENCE [LARGE SCALE GENOMIC DNA]</scope>
    <source>
        <strain evidence="8 9">NEAU-LLC</strain>
    </source>
</reference>
<comment type="similarity">
    <text evidence="2 5">Belongs to the RecX family.</text>
</comment>
<dbReference type="PANTHER" id="PTHR33602:SF1">
    <property type="entry name" value="REGULATORY PROTEIN RECX FAMILY PROTEIN"/>
    <property type="match status" value="1"/>
</dbReference>
<dbReference type="Pfam" id="PF02631">
    <property type="entry name" value="RecX_HTH2"/>
    <property type="match status" value="1"/>
</dbReference>
<dbReference type="InterPro" id="IPR003783">
    <property type="entry name" value="Regulatory_RecX"/>
</dbReference>
<evidence type="ECO:0000256" key="2">
    <source>
        <dbReference type="ARBA" id="ARBA00009695"/>
    </source>
</evidence>
<name>A0ABR8NSU4_9MICO</name>
<dbReference type="InterPro" id="IPR053924">
    <property type="entry name" value="RecX_HTH_2nd"/>
</dbReference>
<feature type="compositionally biased region" description="Basic and acidic residues" evidence="6">
    <location>
        <begin position="50"/>
        <end position="74"/>
    </location>
</feature>
<evidence type="ECO:0000313" key="8">
    <source>
        <dbReference type="EMBL" id="MBD3943692.1"/>
    </source>
</evidence>
<sequence>MPRFEDGSERESLAPVIPIFGGAAAIAPPPEPAWNATWADDPEPADDGEYDRFGNDTSHLRAPDPADAAADARDRAEKGLLKKLRARSLSLREARTVLREHDLDDETSEELIASFERLGYLDDAKLAEQIVHSGSDRKGQGRKAIAQTLAKRGIARDIADSALDELPDDDLERALEFARTKASSMRGLERDVALRRLAGQLARRGYGGPVAMNAARQALDELNRPVGRVRFE</sequence>
<keyword evidence="9" id="KW-1185">Reference proteome</keyword>
<evidence type="ECO:0000256" key="5">
    <source>
        <dbReference type="HAMAP-Rule" id="MF_01114"/>
    </source>
</evidence>
<evidence type="ECO:0000256" key="6">
    <source>
        <dbReference type="SAM" id="MobiDB-lite"/>
    </source>
</evidence>
<dbReference type="Proteomes" id="UP000598426">
    <property type="component" value="Unassembled WGS sequence"/>
</dbReference>
<evidence type="ECO:0000256" key="3">
    <source>
        <dbReference type="ARBA" id="ARBA00018111"/>
    </source>
</evidence>
<evidence type="ECO:0000313" key="9">
    <source>
        <dbReference type="Proteomes" id="UP000598426"/>
    </source>
</evidence>
<feature type="region of interest" description="Disordered" evidence="6">
    <location>
        <begin position="24"/>
        <end position="74"/>
    </location>
</feature>
<dbReference type="RefSeq" id="WP_191173291.1">
    <property type="nucleotide sequence ID" value="NZ_JACXZS010000015.1"/>
</dbReference>
<comment type="caution">
    <text evidence="8">The sequence shown here is derived from an EMBL/GenBank/DDBJ whole genome shotgun (WGS) entry which is preliminary data.</text>
</comment>
<feature type="domain" description="RecX second three-helical" evidence="7">
    <location>
        <begin position="122"/>
        <end position="163"/>
    </location>
</feature>
<dbReference type="HAMAP" id="MF_01114">
    <property type="entry name" value="RecX"/>
    <property type="match status" value="1"/>
</dbReference>
<gene>
    <name evidence="5" type="primary">recX</name>
    <name evidence="8" type="ORF">IF188_18530</name>
</gene>
<dbReference type="EMBL" id="JACXZS010000015">
    <property type="protein sequence ID" value="MBD3943692.1"/>
    <property type="molecule type" value="Genomic_DNA"/>
</dbReference>
<dbReference type="PANTHER" id="PTHR33602">
    <property type="entry name" value="REGULATORY PROTEIN RECX FAMILY PROTEIN"/>
    <property type="match status" value="1"/>
</dbReference>
<evidence type="ECO:0000259" key="7">
    <source>
        <dbReference type="Pfam" id="PF02631"/>
    </source>
</evidence>
<feature type="compositionally biased region" description="Acidic residues" evidence="6">
    <location>
        <begin position="40"/>
        <end position="49"/>
    </location>
</feature>
<dbReference type="InterPro" id="IPR036388">
    <property type="entry name" value="WH-like_DNA-bd_sf"/>
</dbReference>
<evidence type="ECO:0000256" key="1">
    <source>
        <dbReference type="ARBA" id="ARBA00004496"/>
    </source>
</evidence>
<proteinExistence type="inferred from homology"/>
<evidence type="ECO:0000256" key="4">
    <source>
        <dbReference type="ARBA" id="ARBA00022490"/>
    </source>
</evidence>
<protein>
    <recommendedName>
        <fullName evidence="3 5">Regulatory protein RecX</fullName>
    </recommendedName>
</protein>
<comment type="subcellular location">
    <subcellularLocation>
        <location evidence="1 5">Cytoplasm</location>
    </subcellularLocation>
</comment>
<organism evidence="8 9">
    <name type="scientific">Microbacterium helvum</name>
    <dbReference type="NCBI Taxonomy" id="2773713"/>
    <lineage>
        <taxon>Bacteria</taxon>
        <taxon>Bacillati</taxon>
        <taxon>Actinomycetota</taxon>
        <taxon>Actinomycetes</taxon>
        <taxon>Micrococcales</taxon>
        <taxon>Microbacteriaceae</taxon>
        <taxon>Microbacterium</taxon>
    </lineage>
</organism>
<accession>A0ABR8NSU4</accession>